<evidence type="ECO:0000313" key="3">
    <source>
        <dbReference type="Proteomes" id="UP000002216"/>
    </source>
</evidence>
<proteinExistence type="predicted"/>
<evidence type="ECO:0000256" key="1">
    <source>
        <dbReference type="PIRSR" id="PIRSR605502-1"/>
    </source>
</evidence>
<dbReference type="STRING" id="525897.Dbac_0763"/>
<dbReference type="PANTHER" id="PTHR16222:SF12">
    <property type="entry name" value="ADP-RIBOSYLGLYCOHYDROLASE-RELATED"/>
    <property type="match status" value="1"/>
</dbReference>
<protein>
    <submittedName>
        <fullName evidence="2">ADP-ribosylation/Crystallin J1</fullName>
    </submittedName>
</protein>
<dbReference type="KEGG" id="dba:Dbac_0763"/>
<dbReference type="eggNOG" id="COG1397">
    <property type="taxonomic scope" value="Bacteria"/>
</dbReference>
<comment type="cofactor">
    <cofactor evidence="1">
        <name>Mg(2+)</name>
        <dbReference type="ChEBI" id="CHEBI:18420"/>
    </cofactor>
    <text evidence="1">Binds 2 magnesium ions per subunit.</text>
</comment>
<name>C7LNJ7_DESBD</name>
<reference evidence="2 3" key="1">
    <citation type="journal article" date="2009" name="Stand. Genomic Sci.">
        <title>Complete genome sequence of Desulfomicrobium baculatum type strain (X).</title>
        <authorList>
            <person name="Copeland A."/>
            <person name="Spring S."/>
            <person name="Goker M."/>
            <person name="Schneider S."/>
            <person name="Lapidus A."/>
            <person name="Del Rio T.G."/>
            <person name="Tice H."/>
            <person name="Cheng J.F."/>
            <person name="Chen F."/>
            <person name="Nolan M."/>
            <person name="Bruce D."/>
            <person name="Goodwin L."/>
            <person name="Pitluck S."/>
            <person name="Ivanova N."/>
            <person name="Mavrommatis K."/>
            <person name="Ovchinnikova G."/>
            <person name="Pati A."/>
            <person name="Chen A."/>
            <person name="Palaniappan K."/>
            <person name="Land M."/>
            <person name="Hauser L."/>
            <person name="Chang Y.J."/>
            <person name="Jeffries C.C."/>
            <person name="Meincke L."/>
            <person name="Sims D."/>
            <person name="Brettin T."/>
            <person name="Detter J.C."/>
            <person name="Han C."/>
            <person name="Chain P."/>
            <person name="Bristow J."/>
            <person name="Eisen J.A."/>
            <person name="Markowitz V."/>
            <person name="Hugenholtz P."/>
            <person name="Kyrpides N.C."/>
            <person name="Klenk H.P."/>
            <person name="Lucas S."/>
        </authorList>
    </citation>
    <scope>NUCLEOTIDE SEQUENCE [LARGE SCALE GENOMIC DNA]</scope>
    <source>
        <strain evidence="3">DSM 4028 / VKM B-1378 / X</strain>
    </source>
</reference>
<evidence type="ECO:0000313" key="2">
    <source>
        <dbReference type="EMBL" id="ACU88882.1"/>
    </source>
</evidence>
<dbReference type="InterPro" id="IPR050792">
    <property type="entry name" value="ADP-ribosylglycohydrolase"/>
</dbReference>
<organism evidence="2 3">
    <name type="scientific">Desulfomicrobium baculatum (strain DSM 4028 / VKM B-1378 / X)</name>
    <name type="common">Desulfovibrio baculatus</name>
    <dbReference type="NCBI Taxonomy" id="525897"/>
    <lineage>
        <taxon>Bacteria</taxon>
        <taxon>Pseudomonadati</taxon>
        <taxon>Thermodesulfobacteriota</taxon>
        <taxon>Desulfovibrionia</taxon>
        <taxon>Desulfovibrionales</taxon>
        <taxon>Desulfomicrobiaceae</taxon>
        <taxon>Desulfomicrobium</taxon>
    </lineage>
</organism>
<keyword evidence="1" id="KW-0460">Magnesium</keyword>
<dbReference type="RefSeq" id="WP_015772982.1">
    <property type="nucleotide sequence ID" value="NC_013173.1"/>
</dbReference>
<keyword evidence="1" id="KW-0479">Metal-binding</keyword>
<dbReference type="EMBL" id="CP001629">
    <property type="protein sequence ID" value="ACU88882.1"/>
    <property type="molecule type" value="Genomic_DNA"/>
</dbReference>
<dbReference type="Proteomes" id="UP000002216">
    <property type="component" value="Chromosome"/>
</dbReference>
<dbReference type="Pfam" id="PF03747">
    <property type="entry name" value="ADP_ribosyl_GH"/>
    <property type="match status" value="1"/>
</dbReference>
<sequence>MPRPDSDKALGSLVGLAVCEALAGSNPASVSENAPLIPGLWGDGTSMALSLVESLLEIGGVDQRDQMVRYTSWLRYGYLSSTETCDFIDETVKQAILRFERTWNPLDESQAQGDACLARVAPVVMYFTDSRETMLDACVNSTATTHSSRQSLDACRLLAAMIFEALHSTDKSLVLRPQLPDLSPEIADLCSDAPRPAESGAAASLQAAMSAFRDSDSFAAGSIQCFPHGPRALAAYGQLAGAWYGRNQIPQVWRQSLARSNMLKQMGNQLIKI</sequence>
<feature type="binding site" evidence="1">
    <location>
        <position position="43"/>
    </location>
    <ligand>
        <name>Mg(2+)</name>
        <dbReference type="ChEBI" id="CHEBI:18420"/>
        <label>1</label>
    </ligand>
</feature>
<dbReference type="AlphaFoldDB" id="C7LNJ7"/>
<dbReference type="InterPro" id="IPR005502">
    <property type="entry name" value="Ribosyl_crysJ1"/>
</dbReference>
<dbReference type="HOGENOM" id="CLU_024566_8_2_7"/>
<dbReference type="GO" id="GO:0046872">
    <property type="term" value="F:metal ion binding"/>
    <property type="evidence" value="ECO:0007669"/>
    <property type="project" value="UniProtKB-KW"/>
</dbReference>
<dbReference type="SUPFAM" id="SSF101478">
    <property type="entry name" value="ADP-ribosylglycohydrolase"/>
    <property type="match status" value="1"/>
</dbReference>
<accession>C7LNJ7</accession>
<keyword evidence="3" id="KW-1185">Reference proteome</keyword>
<dbReference type="Gene3D" id="1.10.4080.10">
    <property type="entry name" value="ADP-ribosylation/Crystallin J1"/>
    <property type="match status" value="1"/>
</dbReference>
<dbReference type="PANTHER" id="PTHR16222">
    <property type="entry name" value="ADP-RIBOSYLGLYCOHYDROLASE"/>
    <property type="match status" value="1"/>
</dbReference>
<gene>
    <name evidence="2" type="ordered locus">Dbac_0763</name>
</gene>
<dbReference type="InterPro" id="IPR036705">
    <property type="entry name" value="Ribosyl_crysJ1_sf"/>
</dbReference>